<dbReference type="EMBL" id="OCNJ01000003">
    <property type="protein sequence ID" value="SOD94335.1"/>
    <property type="molecule type" value="Genomic_DNA"/>
</dbReference>
<keyword evidence="3" id="KW-1185">Reference proteome</keyword>
<dbReference type="AlphaFoldDB" id="A0A286GFM7"/>
<evidence type="ECO:0000256" key="1">
    <source>
        <dbReference type="SAM" id="Phobius"/>
    </source>
</evidence>
<protein>
    <submittedName>
        <fullName evidence="2">Uncharacterized protein</fullName>
    </submittedName>
</protein>
<organism evidence="2 3">
    <name type="scientific">Caenispirillum bisanense</name>
    <dbReference type="NCBI Taxonomy" id="414052"/>
    <lineage>
        <taxon>Bacteria</taxon>
        <taxon>Pseudomonadati</taxon>
        <taxon>Pseudomonadota</taxon>
        <taxon>Alphaproteobacteria</taxon>
        <taxon>Rhodospirillales</taxon>
        <taxon>Novispirillaceae</taxon>
        <taxon>Caenispirillum</taxon>
    </lineage>
</organism>
<dbReference type="RefSeq" id="WP_097278935.1">
    <property type="nucleotide sequence ID" value="NZ_OCNJ01000003.1"/>
</dbReference>
<keyword evidence="1" id="KW-0812">Transmembrane</keyword>
<reference evidence="3" key="1">
    <citation type="submission" date="2017-09" db="EMBL/GenBank/DDBJ databases">
        <authorList>
            <person name="Varghese N."/>
            <person name="Submissions S."/>
        </authorList>
    </citation>
    <scope>NUCLEOTIDE SEQUENCE [LARGE SCALE GENOMIC DNA]</scope>
    <source>
        <strain evidence="3">USBA 140</strain>
    </source>
</reference>
<evidence type="ECO:0000313" key="2">
    <source>
        <dbReference type="EMBL" id="SOD94335.1"/>
    </source>
</evidence>
<name>A0A286GFM7_9PROT</name>
<keyword evidence="1" id="KW-1133">Transmembrane helix</keyword>
<feature type="transmembrane region" description="Helical" evidence="1">
    <location>
        <begin position="12"/>
        <end position="30"/>
    </location>
</feature>
<gene>
    <name evidence="2" type="ORF">SAMN05421508_103472</name>
</gene>
<accession>A0A286GFM7</accession>
<feature type="transmembrane region" description="Helical" evidence="1">
    <location>
        <begin position="51"/>
        <end position="72"/>
    </location>
</feature>
<keyword evidence="1" id="KW-0472">Membrane</keyword>
<sequence>MGGSVLNPYHLAAGVMFLGLGVLLLGALIVMRERLARAGLAATKAQRGAEALLTVGGVSAMILGLGALALGVL</sequence>
<evidence type="ECO:0000313" key="3">
    <source>
        <dbReference type="Proteomes" id="UP000219621"/>
    </source>
</evidence>
<proteinExistence type="predicted"/>
<dbReference type="Proteomes" id="UP000219621">
    <property type="component" value="Unassembled WGS sequence"/>
</dbReference>